<proteinExistence type="predicted"/>
<reference evidence="1" key="2">
    <citation type="journal article" date="2015" name="Fish Shellfish Immunol.">
        <title>Early steps in the European eel (Anguilla anguilla)-Vibrio vulnificus interaction in the gills: Role of the RtxA13 toxin.</title>
        <authorList>
            <person name="Callol A."/>
            <person name="Pajuelo D."/>
            <person name="Ebbesson L."/>
            <person name="Teles M."/>
            <person name="MacKenzie S."/>
            <person name="Amaro C."/>
        </authorList>
    </citation>
    <scope>NUCLEOTIDE SEQUENCE</scope>
</reference>
<dbReference type="EMBL" id="GBXM01056495">
    <property type="protein sequence ID" value="JAH52082.1"/>
    <property type="molecule type" value="Transcribed_RNA"/>
</dbReference>
<evidence type="ECO:0000313" key="1">
    <source>
        <dbReference type="EMBL" id="JAH52082.1"/>
    </source>
</evidence>
<organism evidence="1">
    <name type="scientific">Anguilla anguilla</name>
    <name type="common">European freshwater eel</name>
    <name type="synonym">Muraena anguilla</name>
    <dbReference type="NCBI Taxonomy" id="7936"/>
    <lineage>
        <taxon>Eukaryota</taxon>
        <taxon>Metazoa</taxon>
        <taxon>Chordata</taxon>
        <taxon>Craniata</taxon>
        <taxon>Vertebrata</taxon>
        <taxon>Euteleostomi</taxon>
        <taxon>Actinopterygii</taxon>
        <taxon>Neopterygii</taxon>
        <taxon>Teleostei</taxon>
        <taxon>Anguilliformes</taxon>
        <taxon>Anguillidae</taxon>
        <taxon>Anguilla</taxon>
    </lineage>
</organism>
<protein>
    <submittedName>
        <fullName evidence="1">Uncharacterized protein</fullName>
    </submittedName>
</protein>
<name>A0A0E9TF41_ANGAN</name>
<reference evidence="1" key="1">
    <citation type="submission" date="2014-11" db="EMBL/GenBank/DDBJ databases">
        <authorList>
            <person name="Amaro Gonzalez C."/>
        </authorList>
    </citation>
    <scope>NUCLEOTIDE SEQUENCE</scope>
</reference>
<sequence>MILQLGTAHGFVLLLVLLCFVNGLCDFLYPHMSEALEATMFNYCLL</sequence>
<dbReference type="AlphaFoldDB" id="A0A0E9TF41"/>
<accession>A0A0E9TF41</accession>